<sequence>MRKTMLIAIAALAGAASGQQDVLIHEGRADFTVAEYFLDGMLVVQVITSPPYEAIFYESTDNGMSWEESGGSGSSDTTFTKAFSFAADGDNAYFYMLYDSEEEMPQTLVLERDSRQGQHYTMINIAPWDINAHEFAGTTDHLGAGHWIYICVVDTDPPVLEQTLFFLRDTLYGDEWFPPVDSFPLAVRQPYLATGAGRHVYFAGLAGANADSLIIWTNRNRLEPGNWVFNWIDTGGDELELPMVAAAFSPDDSTATVWCAYSRNRNNSGNWDIEFVYSTDGGMSWSEPQVLAGLPQVEERYHDLKSWRSPGADEVSISYVSLSQSQSTVYCRSARAAEPTRWSEPVRMNRIDAETGRNVRPKLCYLAGASPLAVGVVYYAMDGSGVRWGSPYGGAVKNVAEAGAAGRLRVRPTCGPGPFRINGRRGMAIRVSDVCGRVVWDVGSGNSGEAVWDGRDGAGRRVPAGVYFVGQYGATDRVRIAVTQ</sequence>
<organism evidence="1">
    <name type="scientific">candidate division WOR-3 bacterium</name>
    <dbReference type="NCBI Taxonomy" id="2052148"/>
    <lineage>
        <taxon>Bacteria</taxon>
        <taxon>Bacteria division WOR-3</taxon>
    </lineage>
</organism>
<accession>A0A7C4CC89</accession>
<gene>
    <name evidence="1" type="ORF">ENS41_00130</name>
</gene>
<dbReference type="InterPro" id="IPR036278">
    <property type="entry name" value="Sialidase_sf"/>
</dbReference>
<protein>
    <recommendedName>
        <fullName evidence="2">Exo-alpha-sialidase</fullName>
    </recommendedName>
</protein>
<dbReference type="Gene3D" id="2.60.40.4070">
    <property type="match status" value="1"/>
</dbReference>
<dbReference type="SUPFAM" id="SSF50939">
    <property type="entry name" value="Sialidases"/>
    <property type="match status" value="1"/>
</dbReference>
<dbReference type="EMBL" id="DSUT01000005">
    <property type="protein sequence ID" value="HGK27348.1"/>
    <property type="molecule type" value="Genomic_DNA"/>
</dbReference>
<dbReference type="AlphaFoldDB" id="A0A7C4CC89"/>
<proteinExistence type="predicted"/>
<name>A0A7C4CC89_UNCW3</name>
<evidence type="ECO:0008006" key="2">
    <source>
        <dbReference type="Google" id="ProtNLM"/>
    </source>
</evidence>
<reference evidence="1" key="1">
    <citation type="journal article" date="2020" name="mSystems">
        <title>Genome- and Community-Level Interaction Insights into Carbon Utilization and Element Cycling Functions of Hydrothermarchaeota in Hydrothermal Sediment.</title>
        <authorList>
            <person name="Zhou Z."/>
            <person name="Liu Y."/>
            <person name="Xu W."/>
            <person name="Pan J."/>
            <person name="Luo Z.H."/>
            <person name="Li M."/>
        </authorList>
    </citation>
    <scope>NUCLEOTIDE SEQUENCE [LARGE SCALE GENOMIC DNA]</scope>
    <source>
        <strain evidence="1">SpSt-488</strain>
    </source>
</reference>
<evidence type="ECO:0000313" key="1">
    <source>
        <dbReference type="EMBL" id="HGK27348.1"/>
    </source>
</evidence>
<comment type="caution">
    <text evidence="1">The sequence shown here is derived from an EMBL/GenBank/DDBJ whole genome shotgun (WGS) entry which is preliminary data.</text>
</comment>